<dbReference type="SMART" id="SM01139">
    <property type="entry name" value="Drf_FH3"/>
    <property type="match status" value="1"/>
</dbReference>
<evidence type="ECO:0000313" key="5">
    <source>
        <dbReference type="EMBL" id="KAL2809259.1"/>
    </source>
</evidence>
<name>A0ABR4H1C3_9EURO</name>
<dbReference type="EMBL" id="JBFXLT010000092">
    <property type="protein sequence ID" value="KAL2809259.1"/>
    <property type="molecule type" value="Genomic_DNA"/>
</dbReference>
<feature type="compositionally biased region" description="Basic and acidic residues" evidence="2">
    <location>
        <begin position="424"/>
        <end position="433"/>
    </location>
</feature>
<dbReference type="InterPro" id="IPR008271">
    <property type="entry name" value="Ser/Thr_kinase_AS"/>
</dbReference>
<comment type="caution">
    <text evidence="5">The sequence shown here is derived from an EMBL/GenBank/DDBJ whole genome shotgun (WGS) entry which is preliminary data.</text>
</comment>
<feature type="compositionally biased region" description="Polar residues" evidence="2">
    <location>
        <begin position="590"/>
        <end position="601"/>
    </location>
</feature>
<dbReference type="InterPro" id="IPR000719">
    <property type="entry name" value="Prot_kinase_dom"/>
</dbReference>
<dbReference type="InterPro" id="IPR056279">
    <property type="entry name" value="Aip3p_Bud6_N"/>
</dbReference>
<evidence type="ECO:0000259" key="3">
    <source>
        <dbReference type="PROSITE" id="PS50011"/>
    </source>
</evidence>
<dbReference type="InterPro" id="IPR010472">
    <property type="entry name" value="FH3_dom"/>
</dbReference>
<dbReference type="Gene3D" id="1.10.510.10">
    <property type="entry name" value="Transferase(Phosphotransferase) domain 1"/>
    <property type="match status" value="1"/>
</dbReference>
<gene>
    <name evidence="5" type="ORF">BJX63DRAFT_366434</name>
</gene>
<dbReference type="Pfam" id="PF00069">
    <property type="entry name" value="Pkinase"/>
    <property type="match status" value="1"/>
</dbReference>
<dbReference type="InterPro" id="IPR051661">
    <property type="entry name" value="Actin_filament_regulator"/>
</dbReference>
<dbReference type="SUPFAM" id="SSF48371">
    <property type="entry name" value="ARM repeat"/>
    <property type="match status" value="1"/>
</dbReference>
<dbReference type="PROSITE" id="PS51232">
    <property type="entry name" value="GBD_FH3"/>
    <property type="match status" value="1"/>
</dbReference>
<reference evidence="5 6" key="1">
    <citation type="submission" date="2024-07" db="EMBL/GenBank/DDBJ databases">
        <title>Section-level genome sequencing and comparative genomics of Aspergillus sections Usti and Cavernicolus.</title>
        <authorList>
            <consortium name="Lawrence Berkeley National Laboratory"/>
            <person name="Nybo J.L."/>
            <person name="Vesth T.C."/>
            <person name="Theobald S."/>
            <person name="Frisvad J.C."/>
            <person name="Larsen T.O."/>
            <person name="Kjaerboelling I."/>
            <person name="Rothschild-Mancinelli K."/>
            <person name="Lyhne E.K."/>
            <person name="Kogle M.E."/>
            <person name="Barry K."/>
            <person name="Clum A."/>
            <person name="Na H."/>
            <person name="Ledsgaard L."/>
            <person name="Lin J."/>
            <person name="Lipzen A."/>
            <person name="Kuo A."/>
            <person name="Riley R."/>
            <person name="Mondo S."/>
            <person name="Labutti K."/>
            <person name="Haridas S."/>
            <person name="Pangalinan J."/>
            <person name="Salamov A.A."/>
            <person name="Simmons B.A."/>
            <person name="Magnuson J.K."/>
            <person name="Chen J."/>
            <person name="Drula E."/>
            <person name="Henrissat B."/>
            <person name="Wiebenga A."/>
            <person name="Lubbers R.J."/>
            <person name="Gomes A.C."/>
            <person name="Makela M.R."/>
            <person name="Stajich J."/>
            <person name="Grigoriev I.V."/>
            <person name="Mortensen U.H."/>
            <person name="De Vries R.P."/>
            <person name="Baker S.E."/>
            <person name="Andersen M.R."/>
        </authorList>
    </citation>
    <scope>NUCLEOTIDE SEQUENCE [LARGE SCALE GENOMIC DNA]</scope>
    <source>
        <strain evidence="5 6">CBS 588.65</strain>
    </source>
</reference>
<dbReference type="PANTHER" id="PTHR47102">
    <property type="entry name" value="PROTEIN BNI1"/>
    <property type="match status" value="1"/>
</dbReference>
<feature type="region of interest" description="Disordered" evidence="2">
    <location>
        <begin position="347"/>
        <end position="445"/>
    </location>
</feature>
<dbReference type="SUPFAM" id="SSF56112">
    <property type="entry name" value="Protein kinase-like (PK-like)"/>
    <property type="match status" value="1"/>
</dbReference>
<evidence type="ECO:0000256" key="1">
    <source>
        <dbReference type="ARBA" id="ARBA00037935"/>
    </source>
</evidence>
<evidence type="ECO:0000259" key="4">
    <source>
        <dbReference type="PROSITE" id="PS51232"/>
    </source>
</evidence>
<dbReference type="InterPro" id="IPR016024">
    <property type="entry name" value="ARM-type_fold"/>
</dbReference>
<comment type="similarity">
    <text evidence="1">Belongs to the formin homology family. BNI1 subfamily.</text>
</comment>
<dbReference type="InterPro" id="IPR010473">
    <property type="entry name" value="GTPase-bd"/>
</dbReference>
<dbReference type="InterPro" id="IPR011989">
    <property type="entry name" value="ARM-like"/>
</dbReference>
<dbReference type="PANTHER" id="PTHR47102:SF2">
    <property type="entry name" value="PROTEIN BNI1"/>
    <property type="match status" value="1"/>
</dbReference>
<dbReference type="Pfam" id="PF06371">
    <property type="entry name" value="Drf_GBD"/>
    <property type="match status" value="1"/>
</dbReference>
<organism evidence="5 6">
    <name type="scientific">Aspergillus granulosus</name>
    <dbReference type="NCBI Taxonomy" id="176169"/>
    <lineage>
        <taxon>Eukaryota</taxon>
        <taxon>Fungi</taxon>
        <taxon>Dikarya</taxon>
        <taxon>Ascomycota</taxon>
        <taxon>Pezizomycotina</taxon>
        <taxon>Eurotiomycetes</taxon>
        <taxon>Eurotiomycetidae</taxon>
        <taxon>Eurotiales</taxon>
        <taxon>Aspergillaceae</taxon>
        <taxon>Aspergillus</taxon>
        <taxon>Aspergillus subgen. Nidulantes</taxon>
    </lineage>
</organism>
<dbReference type="PROSITE" id="PS00108">
    <property type="entry name" value="PROTEIN_KINASE_ST"/>
    <property type="match status" value="1"/>
</dbReference>
<evidence type="ECO:0000256" key="2">
    <source>
        <dbReference type="SAM" id="MobiDB-lite"/>
    </source>
</evidence>
<dbReference type="InterPro" id="IPR011009">
    <property type="entry name" value="Kinase-like_dom_sf"/>
</dbReference>
<proteinExistence type="inferred from homology"/>
<dbReference type="Pfam" id="PF06367">
    <property type="entry name" value="Drf_FH3"/>
    <property type="match status" value="1"/>
</dbReference>
<dbReference type="SMART" id="SM01140">
    <property type="entry name" value="Drf_GBD"/>
    <property type="match status" value="1"/>
</dbReference>
<dbReference type="Gene3D" id="1.25.10.10">
    <property type="entry name" value="Leucine-rich Repeat Variant"/>
    <property type="match status" value="1"/>
</dbReference>
<protein>
    <submittedName>
        <fullName evidence="5">Armadillo-type protein</fullName>
    </submittedName>
</protein>
<feature type="compositionally biased region" description="Basic and acidic residues" evidence="2">
    <location>
        <begin position="568"/>
        <end position="583"/>
    </location>
</feature>
<evidence type="ECO:0000313" key="6">
    <source>
        <dbReference type="Proteomes" id="UP001610334"/>
    </source>
</evidence>
<dbReference type="SMART" id="SM00220">
    <property type="entry name" value="S_TKc"/>
    <property type="match status" value="1"/>
</dbReference>
<feature type="domain" description="Protein kinase" evidence="3">
    <location>
        <begin position="71"/>
        <end position="338"/>
    </location>
</feature>
<dbReference type="Proteomes" id="UP001610334">
    <property type="component" value="Unassembled WGS sequence"/>
</dbReference>
<dbReference type="Pfam" id="PF23153">
    <property type="entry name" value="Aip3p_Bud6_N"/>
    <property type="match status" value="1"/>
</dbReference>
<feature type="region of interest" description="Disordered" evidence="2">
    <location>
        <begin position="560"/>
        <end position="601"/>
    </location>
</feature>
<accession>A0ABR4H1C3</accession>
<sequence length="969" mass="109109">MDLSQLATLLQDLGDNAELADRIKTIINEHEATDLLQHFRLDAVIKGECTTHVEYRVEQDLIPRKAEKRWYRMKEPIGRGTYGRVWLERDEKQASHRAVKIMAKDLMTRDGIDYKKEILALAKFSKPQYQQQQVLVQFLGWLEDPSDLFLYMEYFKLGDLEGHITESITEDDVKDITTNLLNGLRIMHHEGFAHRDLKPGNIFVVQKPPTASWWVKIGDFGISKRVNHELTALYTSIGTRLYMAPEVTGDLDTDEPTSKYDNAVDIWSLGCVVYKVATQGVPFRAPRDLRRFCAGGSFPEQPLLERIAADGVAFVKSLLVANPQNRLSAESALKVPWLLQRERNATQVTRPPDEHSIQPQTQGSVALKRPETKPTVKNNVNPAEATVRYSPPRVPSNPEKPGTVPVVDFGTAAIEPTIRISAPEPRRPAEPSQRRLQPRSPQPDSKLHTVQTAVTHVLQATKQLLNKLTEWSKKEASDVDVSDAYVRLGYEFNITCRAFLNLGIDTTDLGPVPDNLRTVLEDTLGQDPSAEALDRYLPRIRDIIISLLHGLKKKQALLAKASQTDIPGSDRSEQTGRGRKDPAAVEMTIRPSSPDSKSSVRNTVVFNRGSSEAYSATKSSEYLKRPDDDRVVHQLFLELMDRRGWKDLPEQAQRQMLSYPATKKWTLIHQDRLSELQDKREGPIYHGYGGPTQEGSPEWYIKKILDDSITAKDLNSLAVSLQTQIISWVKVFVDTRGLLALASVLTTINSKKGSKSIAAQKIDGMDMDSESLIVKCFKAAMNTKYGANDALAHQQILVSLVNSLVSPSINTRKVVTGILTFLCDWNDNQGHQKVLKAMDHVKDQHGEVGRFDLWIRAVEIAIDGRGRQIPGAGGPEGISKENHLLEYSVSTAIFINMLVDTANDLTARWQIRAQFISCGIKRVMVKLEGFQYDGIDKQIEHFRENEMLDYEELLEREEKQEKLPPTSRG</sequence>
<feature type="domain" description="GBD/FH3" evidence="4">
    <location>
        <begin position="624"/>
        <end position="969"/>
    </location>
</feature>
<keyword evidence="6" id="KW-1185">Reference proteome</keyword>
<dbReference type="InterPro" id="IPR014768">
    <property type="entry name" value="GBD/FH3_dom"/>
</dbReference>
<dbReference type="PROSITE" id="PS50011">
    <property type="entry name" value="PROTEIN_KINASE_DOM"/>
    <property type="match status" value="1"/>
</dbReference>